<dbReference type="InterPro" id="IPR050951">
    <property type="entry name" value="Retrovirus_Pol_polyprotein"/>
</dbReference>
<dbReference type="SUPFAM" id="SSF56672">
    <property type="entry name" value="DNA/RNA polymerases"/>
    <property type="match status" value="1"/>
</dbReference>
<comment type="caution">
    <text evidence="3">The sequence shown here is derived from an EMBL/GenBank/DDBJ whole genome shotgun (WGS) entry which is preliminary data.</text>
</comment>
<protein>
    <submittedName>
        <fullName evidence="3">DNA/RNA polymerases superfamily protein</fullName>
    </submittedName>
</protein>
<gene>
    <name evidence="3" type="ORF">EPI10_006470</name>
</gene>
<dbReference type="FunFam" id="3.30.70.270:FF:000020">
    <property type="entry name" value="Transposon Tf2-6 polyprotein-like Protein"/>
    <property type="match status" value="1"/>
</dbReference>
<sequence>MPFGLKNAPAVFMDLMNRIFSPYLDNENEHAEHLRLALQTLREKQLYAKFSKFEFWLREVSFLRHIVSAEGVRVDPNKISAIVNWKPTKNVSEILSFLGLAGYYQIFVKRFSMIASPMTHVKFEWTNKCQQTFDRLKALLTETLVLVQPESGKEFIVYNDVSLHGLGCVLMEDRKIKPHEKNYPTHDLELAAILFALKIWRHYLFGEKCHIFTNHKSLKYLIWLELLKDYDLVIDHHLGKANVVANALSRKSLYSLRVMNTRFSLFDDGSKLAEKNDSKLQARRVQNGLTPDSEFQIGTDGCLLFRGRKILNEAHNGNMSIHPGSNKMYNDLKNMY</sequence>
<feature type="domain" description="Reverse transcriptase/retrotransposon-derived protein RNase H-like" evidence="2">
    <location>
        <begin position="125"/>
        <end position="211"/>
    </location>
</feature>
<accession>A0A5B6WSW5</accession>
<dbReference type="PANTHER" id="PTHR37984:SF5">
    <property type="entry name" value="PROTEIN NYNRIN-LIKE"/>
    <property type="match status" value="1"/>
</dbReference>
<evidence type="ECO:0000313" key="4">
    <source>
        <dbReference type="Proteomes" id="UP000325315"/>
    </source>
</evidence>
<name>A0A5B6WSW5_9ROSI</name>
<reference evidence="4" key="1">
    <citation type="journal article" date="2019" name="Plant Biotechnol. J.">
        <title>Genome sequencing of the Australian wild diploid species Gossypium australe highlights disease resistance and delayed gland morphogenesis.</title>
        <authorList>
            <person name="Cai Y."/>
            <person name="Cai X."/>
            <person name="Wang Q."/>
            <person name="Wang P."/>
            <person name="Zhang Y."/>
            <person name="Cai C."/>
            <person name="Xu Y."/>
            <person name="Wang K."/>
            <person name="Zhou Z."/>
            <person name="Wang C."/>
            <person name="Geng S."/>
            <person name="Li B."/>
            <person name="Dong Q."/>
            <person name="Hou Y."/>
            <person name="Wang H."/>
            <person name="Ai P."/>
            <person name="Liu Z."/>
            <person name="Yi F."/>
            <person name="Sun M."/>
            <person name="An G."/>
            <person name="Cheng J."/>
            <person name="Zhang Y."/>
            <person name="Shi Q."/>
            <person name="Xie Y."/>
            <person name="Shi X."/>
            <person name="Chang Y."/>
            <person name="Huang F."/>
            <person name="Chen Y."/>
            <person name="Hong S."/>
            <person name="Mi L."/>
            <person name="Sun Q."/>
            <person name="Zhang L."/>
            <person name="Zhou B."/>
            <person name="Peng R."/>
            <person name="Zhang X."/>
            <person name="Liu F."/>
        </authorList>
    </citation>
    <scope>NUCLEOTIDE SEQUENCE [LARGE SCALE GENOMIC DNA]</scope>
    <source>
        <strain evidence="4">cv. PA1801</strain>
    </source>
</reference>
<keyword evidence="4" id="KW-1185">Reference proteome</keyword>
<evidence type="ECO:0000259" key="2">
    <source>
        <dbReference type="Pfam" id="PF17919"/>
    </source>
</evidence>
<dbReference type="CDD" id="cd09274">
    <property type="entry name" value="RNase_HI_RT_Ty3"/>
    <property type="match status" value="1"/>
</dbReference>
<dbReference type="Proteomes" id="UP000325315">
    <property type="component" value="Unassembled WGS sequence"/>
</dbReference>
<dbReference type="AlphaFoldDB" id="A0A5B6WSW5"/>
<dbReference type="OrthoDB" id="661860at2759"/>
<keyword evidence="1" id="KW-0511">Multifunctional enzyme</keyword>
<organism evidence="3 4">
    <name type="scientific">Gossypium australe</name>
    <dbReference type="NCBI Taxonomy" id="47621"/>
    <lineage>
        <taxon>Eukaryota</taxon>
        <taxon>Viridiplantae</taxon>
        <taxon>Streptophyta</taxon>
        <taxon>Embryophyta</taxon>
        <taxon>Tracheophyta</taxon>
        <taxon>Spermatophyta</taxon>
        <taxon>Magnoliopsida</taxon>
        <taxon>eudicotyledons</taxon>
        <taxon>Gunneridae</taxon>
        <taxon>Pentapetalae</taxon>
        <taxon>rosids</taxon>
        <taxon>malvids</taxon>
        <taxon>Malvales</taxon>
        <taxon>Malvaceae</taxon>
        <taxon>Malvoideae</taxon>
        <taxon>Gossypium</taxon>
    </lineage>
</organism>
<dbReference type="EMBL" id="SMMG02000002">
    <property type="protein sequence ID" value="KAA3484386.1"/>
    <property type="molecule type" value="Genomic_DNA"/>
</dbReference>
<dbReference type="InterPro" id="IPR041577">
    <property type="entry name" value="RT_RNaseH_2"/>
</dbReference>
<dbReference type="Pfam" id="PF17919">
    <property type="entry name" value="RT_RNaseH_2"/>
    <property type="match status" value="1"/>
</dbReference>
<dbReference type="PANTHER" id="PTHR37984">
    <property type="entry name" value="PROTEIN CBG26694"/>
    <property type="match status" value="1"/>
</dbReference>
<dbReference type="InterPro" id="IPR043502">
    <property type="entry name" value="DNA/RNA_pol_sf"/>
</dbReference>
<evidence type="ECO:0000256" key="1">
    <source>
        <dbReference type="ARBA" id="ARBA00023268"/>
    </source>
</evidence>
<dbReference type="GO" id="GO:0003824">
    <property type="term" value="F:catalytic activity"/>
    <property type="evidence" value="ECO:0007669"/>
    <property type="project" value="UniProtKB-KW"/>
</dbReference>
<dbReference type="Gene3D" id="3.30.70.270">
    <property type="match status" value="2"/>
</dbReference>
<evidence type="ECO:0000313" key="3">
    <source>
        <dbReference type="EMBL" id="KAA3484386.1"/>
    </source>
</evidence>
<proteinExistence type="predicted"/>
<dbReference type="InterPro" id="IPR043128">
    <property type="entry name" value="Rev_trsase/Diguanyl_cyclase"/>
</dbReference>